<evidence type="ECO:0000313" key="8">
    <source>
        <dbReference type="Proteomes" id="UP000193920"/>
    </source>
</evidence>
<evidence type="ECO:0000259" key="6">
    <source>
        <dbReference type="Pfam" id="PF00003"/>
    </source>
</evidence>
<keyword evidence="2 5" id="KW-0812">Transmembrane</keyword>
<dbReference type="GO" id="GO:0004930">
    <property type="term" value="F:G protein-coupled receptor activity"/>
    <property type="evidence" value="ECO:0007669"/>
    <property type="project" value="InterPro"/>
</dbReference>
<dbReference type="InterPro" id="IPR017978">
    <property type="entry name" value="GPCR_3_C"/>
</dbReference>
<dbReference type="Pfam" id="PF00003">
    <property type="entry name" value="7tm_3"/>
    <property type="match status" value="1"/>
</dbReference>
<keyword evidence="8" id="KW-1185">Reference proteome</keyword>
<proteinExistence type="predicted"/>
<dbReference type="Proteomes" id="UP000193920">
    <property type="component" value="Unassembled WGS sequence"/>
</dbReference>
<dbReference type="AlphaFoldDB" id="A0A1Y2CZ42"/>
<accession>A0A1Y2CZ42</accession>
<evidence type="ECO:0000256" key="5">
    <source>
        <dbReference type="SAM" id="Phobius"/>
    </source>
</evidence>
<keyword evidence="3 5" id="KW-1133">Transmembrane helix</keyword>
<feature type="transmembrane region" description="Helical" evidence="5">
    <location>
        <begin position="19"/>
        <end position="37"/>
    </location>
</feature>
<protein>
    <recommendedName>
        <fullName evidence="6">G-protein coupled receptors family 3 profile domain-containing protein</fullName>
    </recommendedName>
</protein>
<feature type="transmembrane region" description="Helical" evidence="5">
    <location>
        <begin position="58"/>
        <end position="77"/>
    </location>
</feature>
<dbReference type="GO" id="GO:0016020">
    <property type="term" value="C:membrane"/>
    <property type="evidence" value="ECO:0007669"/>
    <property type="project" value="UniProtKB-SubCell"/>
</dbReference>
<evidence type="ECO:0000256" key="3">
    <source>
        <dbReference type="ARBA" id="ARBA00022989"/>
    </source>
</evidence>
<evidence type="ECO:0000256" key="4">
    <source>
        <dbReference type="ARBA" id="ARBA00023136"/>
    </source>
</evidence>
<evidence type="ECO:0000313" key="7">
    <source>
        <dbReference type="EMBL" id="ORY52134.1"/>
    </source>
</evidence>
<dbReference type="EMBL" id="MCOG01000094">
    <property type="protein sequence ID" value="ORY52134.1"/>
    <property type="molecule type" value="Genomic_DNA"/>
</dbReference>
<organism evidence="7 8">
    <name type="scientific">Neocallimastix californiae</name>
    <dbReference type="NCBI Taxonomy" id="1754190"/>
    <lineage>
        <taxon>Eukaryota</taxon>
        <taxon>Fungi</taxon>
        <taxon>Fungi incertae sedis</taxon>
        <taxon>Chytridiomycota</taxon>
        <taxon>Chytridiomycota incertae sedis</taxon>
        <taxon>Neocallimastigomycetes</taxon>
        <taxon>Neocallimastigales</taxon>
        <taxon>Neocallimastigaceae</taxon>
        <taxon>Neocallimastix</taxon>
    </lineage>
</organism>
<name>A0A1Y2CZ42_9FUNG</name>
<reference evidence="7 8" key="1">
    <citation type="submission" date="2016-08" db="EMBL/GenBank/DDBJ databases">
        <title>A Parts List for Fungal Cellulosomes Revealed by Comparative Genomics.</title>
        <authorList>
            <consortium name="DOE Joint Genome Institute"/>
            <person name="Haitjema C.H."/>
            <person name="Gilmore S.P."/>
            <person name="Henske J.K."/>
            <person name="Solomon K.V."/>
            <person name="De Groot R."/>
            <person name="Kuo A."/>
            <person name="Mondo S.J."/>
            <person name="Salamov A.A."/>
            <person name="Labutti K."/>
            <person name="Zhao Z."/>
            <person name="Chiniquy J."/>
            <person name="Barry K."/>
            <person name="Brewer H.M."/>
            <person name="Purvine S.O."/>
            <person name="Wright A.T."/>
            <person name="Boxma B."/>
            <person name="Van Alen T."/>
            <person name="Hackstein J.H."/>
            <person name="Baker S.E."/>
            <person name="Grigoriev I.V."/>
            <person name="O'Malley M.A."/>
        </authorList>
    </citation>
    <scope>NUCLEOTIDE SEQUENCE [LARGE SCALE GENOMIC DNA]</scope>
    <source>
        <strain evidence="7 8">G1</strain>
    </source>
</reference>
<evidence type="ECO:0000256" key="1">
    <source>
        <dbReference type="ARBA" id="ARBA00004141"/>
    </source>
</evidence>
<sequence>MLGSCHVGFGSVTVIKCHLRVLLFSFSVSFNIVPYICMLNKAIHIKNELWKKIKSHSYFILESVLLIDNLLYMLILMNPFTINKKMSKSGRNYERCRAVGGTKILTFYIIMVFESLIGIITLYLVYIKRNDEHLKNDLKFLIISLNTTLLCIILIILMDIANINDNVTKFILFESFLYSFFNFKSFHLFYCKTNLTI</sequence>
<comment type="subcellular location">
    <subcellularLocation>
        <location evidence="1">Membrane</location>
        <topology evidence="1">Multi-pass membrane protein</topology>
    </subcellularLocation>
</comment>
<feature type="transmembrane region" description="Helical" evidence="5">
    <location>
        <begin position="105"/>
        <end position="126"/>
    </location>
</feature>
<comment type="caution">
    <text evidence="7">The sequence shown here is derived from an EMBL/GenBank/DDBJ whole genome shotgun (WGS) entry which is preliminary data.</text>
</comment>
<feature type="domain" description="G-protein coupled receptors family 3 profile" evidence="6">
    <location>
        <begin position="2"/>
        <end position="165"/>
    </location>
</feature>
<evidence type="ECO:0000256" key="2">
    <source>
        <dbReference type="ARBA" id="ARBA00022692"/>
    </source>
</evidence>
<feature type="transmembrane region" description="Helical" evidence="5">
    <location>
        <begin position="138"/>
        <end position="158"/>
    </location>
</feature>
<gene>
    <name evidence="7" type="ORF">LY90DRAFT_288811</name>
</gene>
<keyword evidence="4 5" id="KW-0472">Membrane</keyword>